<feature type="transmembrane region" description="Helical" evidence="2">
    <location>
        <begin position="128"/>
        <end position="151"/>
    </location>
</feature>
<keyword evidence="2" id="KW-0472">Membrane</keyword>
<comment type="caution">
    <text evidence="3">The sequence shown here is derived from an EMBL/GenBank/DDBJ whole genome shotgun (WGS) entry which is preliminary data.</text>
</comment>
<dbReference type="Proteomes" id="UP001525379">
    <property type="component" value="Unassembled WGS sequence"/>
</dbReference>
<name>A0ABT2HUJ5_9MICO</name>
<evidence type="ECO:0000313" key="4">
    <source>
        <dbReference type="Proteomes" id="UP001525379"/>
    </source>
</evidence>
<dbReference type="RefSeq" id="WP_206394806.1">
    <property type="nucleotide sequence ID" value="NZ_JAFDPW010000001.1"/>
</dbReference>
<reference evidence="3 4" key="1">
    <citation type="submission" date="2022-04" db="EMBL/GenBank/DDBJ databases">
        <title>Human microbiome associated bacterial genomes.</title>
        <authorList>
            <person name="Sandstrom S."/>
            <person name="Salamzade R."/>
            <person name="Kalan L.R."/>
        </authorList>
    </citation>
    <scope>NUCLEOTIDE SEQUENCE [LARGE SCALE GENOMIC DNA]</scope>
    <source>
        <strain evidence="4">p3-SID1799</strain>
    </source>
</reference>
<accession>A0ABT2HUJ5</accession>
<dbReference type="Pfam" id="PF09534">
    <property type="entry name" value="Trp_oprn_chp"/>
    <property type="match status" value="1"/>
</dbReference>
<keyword evidence="4" id="KW-1185">Reference proteome</keyword>
<evidence type="ECO:0000256" key="2">
    <source>
        <dbReference type="SAM" id="Phobius"/>
    </source>
</evidence>
<gene>
    <name evidence="3" type="ORF">M3D15_01355</name>
</gene>
<dbReference type="EMBL" id="JALXSQ010000003">
    <property type="protein sequence ID" value="MCT2041993.1"/>
    <property type="molecule type" value="Genomic_DNA"/>
</dbReference>
<organism evidence="3 4">
    <name type="scientific">Pseudoclavibacter albus</name>
    <dbReference type="NCBI Taxonomy" id="272241"/>
    <lineage>
        <taxon>Bacteria</taxon>
        <taxon>Bacillati</taxon>
        <taxon>Actinomycetota</taxon>
        <taxon>Actinomycetes</taxon>
        <taxon>Micrococcales</taxon>
        <taxon>Microbacteriaceae</taxon>
        <taxon>Pseudoclavibacter</taxon>
    </lineage>
</organism>
<dbReference type="InterPro" id="IPR019051">
    <property type="entry name" value="Trp_biosyn_TM_oprn/chp"/>
</dbReference>
<feature type="region of interest" description="Disordered" evidence="1">
    <location>
        <begin position="160"/>
        <end position="201"/>
    </location>
</feature>
<keyword evidence="2" id="KW-1133">Transmembrane helix</keyword>
<evidence type="ECO:0000313" key="3">
    <source>
        <dbReference type="EMBL" id="MCT2041993.1"/>
    </source>
</evidence>
<feature type="transmembrane region" description="Helical" evidence="2">
    <location>
        <begin position="74"/>
        <end position="91"/>
    </location>
</feature>
<feature type="transmembrane region" description="Helical" evidence="2">
    <location>
        <begin position="45"/>
        <end position="67"/>
    </location>
</feature>
<proteinExistence type="predicted"/>
<keyword evidence="2" id="KW-0812">Transmembrane</keyword>
<evidence type="ECO:0000256" key="1">
    <source>
        <dbReference type="SAM" id="MobiDB-lite"/>
    </source>
</evidence>
<sequence length="201" mass="21117">MKRLILALGVIAALVTLIAWSQPWLTLHGVLISGSETSEELRGDAAAPALLPIGLASLVLLLVMLTLRARGARILGGVLMLLGAASLGHSVTSYDRAVVVGQEQMTAHGTQLASQFESLDAVSADVTFMWIVAAIGSVLLMAAGILALITAPSWAGASTRFEQRPARTSVTEAADEPRANRNISQWDQLSKGADPTDDVDH</sequence>
<protein>
    <submittedName>
        <fullName evidence="3">Trp biosynthesis-associated membrane protein</fullName>
    </submittedName>
</protein>